<keyword evidence="4 7" id="KW-0479">Metal-binding</keyword>
<dbReference type="PRINTS" id="PR00385">
    <property type="entry name" value="P450"/>
</dbReference>
<name>A0A8H5KG62_9HYPO</name>
<evidence type="ECO:0000313" key="10">
    <source>
        <dbReference type="EMBL" id="KAF5571396.1"/>
    </source>
</evidence>
<dbReference type="Proteomes" id="UP000544095">
    <property type="component" value="Unassembled WGS sequence"/>
</dbReference>
<dbReference type="SUPFAM" id="SSF48264">
    <property type="entry name" value="Cytochrome P450"/>
    <property type="match status" value="1"/>
</dbReference>
<dbReference type="GO" id="GO:0020037">
    <property type="term" value="F:heme binding"/>
    <property type="evidence" value="ECO:0007669"/>
    <property type="project" value="InterPro"/>
</dbReference>
<evidence type="ECO:0000259" key="8">
    <source>
        <dbReference type="Pfam" id="PF24883"/>
    </source>
</evidence>
<keyword evidence="6 7" id="KW-0408">Iron</keyword>
<dbReference type="PANTHER" id="PTHR24305">
    <property type="entry name" value="CYTOCHROME P450"/>
    <property type="match status" value="1"/>
</dbReference>
<dbReference type="GO" id="GO:0004497">
    <property type="term" value="F:monooxygenase activity"/>
    <property type="evidence" value="ECO:0007669"/>
    <property type="project" value="InterPro"/>
</dbReference>
<dbReference type="InterPro" id="IPR002401">
    <property type="entry name" value="Cyt_P450_E_grp-I"/>
</dbReference>
<dbReference type="SUPFAM" id="SSF52540">
    <property type="entry name" value="P-loop containing nucleoside triphosphate hydrolases"/>
    <property type="match status" value="1"/>
</dbReference>
<evidence type="ECO:0000256" key="4">
    <source>
        <dbReference type="ARBA" id="ARBA00022723"/>
    </source>
</evidence>
<dbReference type="PROSITE" id="PS00086">
    <property type="entry name" value="CYTOCHROME_P450"/>
    <property type="match status" value="1"/>
</dbReference>
<evidence type="ECO:0000256" key="5">
    <source>
        <dbReference type="ARBA" id="ARBA00022737"/>
    </source>
</evidence>
<dbReference type="InterPro" id="IPR036396">
    <property type="entry name" value="Cyt_P450_sf"/>
</dbReference>
<dbReference type="InterPro" id="IPR001128">
    <property type="entry name" value="Cyt_P450"/>
</dbReference>
<dbReference type="CDD" id="cd11060">
    <property type="entry name" value="CYP57A1-like"/>
    <property type="match status" value="1"/>
</dbReference>
<dbReference type="Pfam" id="PF25053">
    <property type="entry name" value="DUF7791"/>
    <property type="match status" value="1"/>
</dbReference>
<dbReference type="GO" id="GO:0005506">
    <property type="term" value="F:iron ion binding"/>
    <property type="evidence" value="ECO:0007669"/>
    <property type="project" value="InterPro"/>
</dbReference>
<evidence type="ECO:0000256" key="6">
    <source>
        <dbReference type="ARBA" id="ARBA00023004"/>
    </source>
</evidence>
<feature type="domain" description="DUF7791" evidence="9">
    <location>
        <begin position="1266"/>
        <end position="1399"/>
    </location>
</feature>
<reference evidence="10 11" key="1">
    <citation type="submission" date="2020-05" db="EMBL/GenBank/DDBJ databases">
        <title>Identification and distribution of gene clusters putatively required for synthesis of sphingolipid metabolism inhibitors in phylogenetically diverse species of the filamentous fungus Fusarium.</title>
        <authorList>
            <person name="Kim H.-S."/>
            <person name="Busman M."/>
            <person name="Brown D.W."/>
            <person name="Divon H."/>
            <person name="Uhlig S."/>
            <person name="Proctor R.H."/>
        </authorList>
    </citation>
    <scope>NUCLEOTIDE SEQUENCE [LARGE SCALE GENOMIC DNA]</scope>
    <source>
        <strain evidence="10 11">NRRL 25211</strain>
    </source>
</reference>
<dbReference type="GO" id="GO:0008168">
    <property type="term" value="F:methyltransferase activity"/>
    <property type="evidence" value="ECO:0007669"/>
    <property type="project" value="UniProtKB-KW"/>
</dbReference>
<keyword evidence="10" id="KW-0808">Transferase</keyword>
<comment type="cofactor">
    <cofactor evidence="1 7">
        <name>heme</name>
        <dbReference type="ChEBI" id="CHEBI:30413"/>
    </cofactor>
</comment>
<evidence type="ECO:0000256" key="2">
    <source>
        <dbReference type="ARBA" id="ARBA00010617"/>
    </source>
</evidence>
<evidence type="ECO:0000256" key="3">
    <source>
        <dbReference type="ARBA" id="ARBA00022617"/>
    </source>
</evidence>
<dbReference type="GO" id="GO:0032259">
    <property type="term" value="P:methylation"/>
    <property type="evidence" value="ECO:0007669"/>
    <property type="project" value="UniProtKB-KW"/>
</dbReference>
<keyword evidence="3 7" id="KW-0349">Heme</keyword>
<dbReference type="InterPro" id="IPR056693">
    <property type="entry name" value="DUF7791"/>
</dbReference>
<dbReference type="EMBL" id="JAAOAR010001065">
    <property type="protein sequence ID" value="KAF5571396.1"/>
    <property type="molecule type" value="Genomic_DNA"/>
</dbReference>
<sequence length="1486" mass="166492">MKQISQNLSAVESAVAQLCAALRNDAQSEAGQARINTAAVNLKGALEAMGDSQSAIESSGDDAKKKALQDLIGPFSKGLSQFAKIISNIYERGPLPDGVASDLKPVLAKYEEVQESYEKLATDNGLKIDLYMPGVSNVLPANVEEAFGKLGGRYRPGLSCIPGPPLAKWTKLWRLYDVYKGQSHQTAIRLHKKHGPLVRIAPNIISVGDPAAIKTIYGLTGAFTKTLQSAFYPIQSISWNKKPQMNLFSTRDSVYHREQKKKVAHAYSLTSLLGSEEAMDSCTELFTSRLDEWATTDKPIDLGAWLQYYAFDVVGEVTFAQKLGFLETGADVDGMMETIEGILFYAALCGQVPEMHPFLLGNPLFPYLIPAMESWNAVLTFTLKAINSRTTIQRDGELELNGDGGRDFLSKWAAVKKRDPLKMNTRDVITHLSTNVFAGSDTTAIALRAIIYFLIKHPETMSMAVEEIDTANESGKLSDPISYKESTGHLPYMGAVIKEAMRLHPSVGLLMERHVPPEGAEICGQFIPGGTVVGINPWVLHSDPRVYKDPESFIPERWLTADAGLLSKMENSFFAFGAGSRTCIGKYISLMEMHKVMPQLLRRYTIKLEDPKAEWRTSNRCLIFKQPRIPAQLNFSSPSLPQLNCSRVITFKPKNDAAMSGAEAALLGVGILCNAMQILTFAKDSIHVYRNIRDGRAPDPKLDSYLKNAKTCFNEMNQTAAQIGPLGQTQQQIVDVGKKVHDCVEELQQQFARLHVDESSRRGLRGRVTASKKSALALWRGKELENAEHNLQRHEQLLHNLLLDRICSQSQAAEITSLETFQHLEGALRNIISHLVDGSTKVSDLVTDISADISVRVADEHMNTRTIIGDHLASAETTILGTMSQSIGQLRRELADRERDKAFDKQHEQLLSSLRFPEMNSRKNHISNKHPGTFNWIFDRHNPPCSNCPSSSEPDQSDKVCQLSEDTLDIEKDEYCVPNTGQPGIDCFPGWLESDSNLFWVSGKPASGKSSLMKFLAFHHSTVKHLNSWHPNVRILTHFFWKPGQLLHQNIQGMVLSLLHQVLDGRVSIGQKLCEVQSLVMQKRHHSDWDLQELTEALLWALGASPEAFCIFLDGLDEAKELQHLPWPDWTNARVIHRLLEVNDLKLCASSREEHAFCSFFQGSLRLRIHQLNRYDITLFVRGRLDIGQLECRNRDELVRKIVQKAEGVFLWVALVVDSLNRAIHQGYGSVEMLRERLEQTPSDLATLYTDMWGRIGDDAQLPSIRATASLYFNLVIVSRELNDHLSVTISKWDQQAMEVSSQLVMATAAQDETMDTILSTGRTMTAEELISRCLKVERELKIACRGLLELTGTDQSPSYIEDEDNRLVGYNLKKVDFIHRSAFDFLMDTEYGRECLKACGSSETITIAFNTRFFPQQVRDDLLDILNNWQLSELFVSHIFWTAPLFTQLDSNFLDLEFIEASISVALSSGTSWDWIVNNSAPTNY</sequence>
<gene>
    <name evidence="10" type="ORF">FPANT_13553</name>
</gene>
<keyword evidence="10" id="KW-0489">Methyltransferase</keyword>
<evidence type="ECO:0000256" key="1">
    <source>
        <dbReference type="ARBA" id="ARBA00001971"/>
    </source>
</evidence>
<comment type="caution">
    <text evidence="10">The sequence shown here is derived from an EMBL/GenBank/DDBJ whole genome shotgun (WGS) entry which is preliminary data.</text>
</comment>
<feature type="domain" description="Nephrocystin 3-like N-terminal" evidence="8">
    <location>
        <begin position="989"/>
        <end position="1152"/>
    </location>
</feature>
<dbReference type="Pfam" id="PF24883">
    <property type="entry name" value="NPHP3_N"/>
    <property type="match status" value="1"/>
</dbReference>
<proteinExistence type="inferred from homology"/>
<protein>
    <submittedName>
        <fullName evidence="10">Pisatin demethylase cytochrome P450</fullName>
    </submittedName>
</protein>
<accession>A0A8H5KG62</accession>
<organism evidence="10 11">
    <name type="scientific">Fusarium pseudoanthophilum</name>
    <dbReference type="NCBI Taxonomy" id="48495"/>
    <lineage>
        <taxon>Eukaryota</taxon>
        <taxon>Fungi</taxon>
        <taxon>Dikarya</taxon>
        <taxon>Ascomycota</taxon>
        <taxon>Pezizomycotina</taxon>
        <taxon>Sordariomycetes</taxon>
        <taxon>Hypocreomycetidae</taxon>
        <taxon>Hypocreales</taxon>
        <taxon>Nectriaceae</taxon>
        <taxon>Fusarium</taxon>
        <taxon>Fusarium fujikuroi species complex</taxon>
    </lineage>
</organism>
<evidence type="ECO:0000256" key="7">
    <source>
        <dbReference type="PIRSR" id="PIRSR602401-1"/>
    </source>
</evidence>
<comment type="similarity">
    <text evidence="2">Belongs to the cytochrome P450 family.</text>
</comment>
<keyword evidence="5" id="KW-0677">Repeat</keyword>
<dbReference type="FunFam" id="1.10.630.10:FF:000050">
    <property type="entry name" value="Cytochrome P450 monooxygenase"/>
    <property type="match status" value="1"/>
</dbReference>
<dbReference type="InterPro" id="IPR050121">
    <property type="entry name" value="Cytochrome_P450_monoxygenase"/>
</dbReference>
<feature type="binding site" description="axial binding residue" evidence="7">
    <location>
        <position position="583"/>
    </location>
    <ligand>
        <name>heme</name>
        <dbReference type="ChEBI" id="CHEBI:30413"/>
    </ligand>
    <ligandPart>
        <name>Fe</name>
        <dbReference type="ChEBI" id="CHEBI:18248"/>
    </ligandPart>
</feature>
<dbReference type="InterPro" id="IPR017972">
    <property type="entry name" value="Cyt_P450_CS"/>
</dbReference>
<dbReference type="PANTHER" id="PTHR24305:SF232">
    <property type="entry name" value="P450, PUTATIVE (EUROFUNG)-RELATED"/>
    <property type="match status" value="1"/>
</dbReference>
<dbReference type="InterPro" id="IPR027417">
    <property type="entry name" value="P-loop_NTPase"/>
</dbReference>
<dbReference type="GO" id="GO:0016705">
    <property type="term" value="F:oxidoreductase activity, acting on paired donors, with incorporation or reduction of molecular oxygen"/>
    <property type="evidence" value="ECO:0007669"/>
    <property type="project" value="InterPro"/>
</dbReference>
<dbReference type="Gene3D" id="1.10.630.10">
    <property type="entry name" value="Cytochrome P450"/>
    <property type="match status" value="1"/>
</dbReference>
<dbReference type="Pfam" id="PF00067">
    <property type="entry name" value="p450"/>
    <property type="match status" value="1"/>
</dbReference>
<dbReference type="PRINTS" id="PR00463">
    <property type="entry name" value="EP450I"/>
</dbReference>
<keyword evidence="11" id="KW-1185">Reference proteome</keyword>
<evidence type="ECO:0000259" key="9">
    <source>
        <dbReference type="Pfam" id="PF25053"/>
    </source>
</evidence>
<evidence type="ECO:0000313" key="11">
    <source>
        <dbReference type="Proteomes" id="UP000544095"/>
    </source>
</evidence>
<dbReference type="InterPro" id="IPR056884">
    <property type="entry name" value="NPHP3-like_N"/>
</dbReference>